<keyword evidence="3" id="KW-1185">Reference proteome</keyword>
<accession>A0AAV7JA36</accession>
<sequence length="112" mass="12095">MRNQPISATPFSLWPNPFETQPNSRPETRDRTSSAGHGVPLFRTQFAKQLASVALNVENASRVGAENKGGEPMETNGTCREELDASGSVGRFPNIPKDPSHSYSGSHSHSST</sequence>
<dbReference type="Proteomes" id="UP000826195">
    <property type="component" value="Unassembled WGS sequence"/>
</dbReference>
<proteinExistence type="predicted"/>
<feature type="region of interest" description="Disordered" evidence="1">
    <location>
        <begin position="1"/>
        <end position="37"/>
    </location>
</feature>
<dbReference type="AlphaFoldDB" id="A0AAV7JA36"/>
<feature type="compositionally biased region" description="Polar residues" evidence="1">
    <location>
        <begin position="1"/>
        <end position="10"/>
    </location>
</feature>
<name>A0AAV7JA36_COTGL</name>
<comment type="caution">
    <text evidence="2">The sequence shown here is derived from an EMBL/GenBank/DDBJ whole genome shotgun (WGS) entry which is preliminary data.</text>
</comment>
<feature type="compositionally biased region" description="Low complexity" evidence="1">
    <location>
        <begin position="101"/>
        <end position="112"/>
    </location>
</feature>
<protein>
    <submittedName>
        <fullName evidence="2">Uncharacterized protein</fullName>
    </submittedName>
</protein>
<evidence type="ECO:0000256" key="1">
    <source>
        <dbReference type="SAM" id="MobiDB-lite"/>
    </source>
</evidence>
<evidence type="ECO:0000313" key="3">
    <source>
        <dbReference type="Proteomes" id="UP000826195"/>
    </source>
</evidence>
<feature type="region of interest" description="Disordered" evidence="1">
    <location>
        <begin position="64"/>
        <end position="112"/>
    </location>
</feature>
<gene>
    <name evidence="2" type="ORF">KQX54_021562</name>
</gene>
<organism evidence="2 3">
    <name type="scientific">Cotesia glomerata</name>
    <name type="common">Lepidopteran parasitic wasp</name>
    <name type="synonym">Apanteles glomeratus</name>
    <dbReference type="NCBI Taxonomy" id="32391"/>
    <lineage>
        <taxon>Eukaryota</taxon>
        <taxon>Metazoa</taxon>
        <taxon>Ecdysozoa</taxon>
        <taxon>Arthropoda</taxon>
        <taxon>Hexapoda</taxon>
        <taxon>Insecta</taxon>
        <taxon>Pterygota</taxon>
        <taxon>Neoptera</taxon>
        <taxon>Endopterygota</taxon>
        <taxon>Hymenoptera</taxon>
        <taxon>Apocrita</taxon>
        <taxon>Ichneumonoidea</taxon>
        <taxon>Braconidae</taxon>
        <taxon>Microgastrinae</taxon>
        <taxon>Cotesia</taxon>
    </lineage>
</organism>
<dbReference type="EMBL" id="JAHXZJ010000001">
    <property type="protein sequence ID" value="KAH0568866.1"/>
    <property type="molecule type" value="Genomic_DNA"/>
</dbReference>
<evidence type="ECO:0000313" key="2">
    <source>
        <dbReference type="EMBL" id="KAH0568866.1"/>
    </source>
</evidence>
<reference evidence="2 3" key="1">
    <citation type="journal article" date="2021" name="J. Hered.">
        <title>A chromosome-level genome assembly of the parasitoid wasp, Cotesia glomerata (Hymenoptera: Braconidae).</title>
        <authorList>
            <person name="Pinto B.J."/>
            <person name="Weis J.J."/>
            <person name="Gamble T."/>
            <person name="Ode P.J."/>
            <person name="Paul R."/>
            <person name="Zaspel J.M."/>
        </authorList>
    </citation>
    <scope>NUCLEOTIDE SEQUENCE [LARGE SCALE GENOMIC DNA]</scope>
    <source>
        <strain evidence="2">CgM1</strain>
    </source>
</reference>